<name>A0AAE9SBJ0_ACIPI</name>
<dbReference type="Proteomes" id="UP001055514">
    <property type="component" value="Chromosome"/>
</dbReference>
<organism evidence="1 2">
    <name type="scientific">Acinetobacter pittii</name>
    <name type="common">Acinetobacter genomosp. 3</name>
    <dbReference type="NCBI Taxonomy" id="48296"/>
    <lineage>
        <taxon>Bacteria</taxon>
        <taxon>Pseudomonadati</taxon>
        <taxon>Pseudomonadota</taxon>
        <taxon>Gammaproteobacteria</taxon>
        <taxon>Moraxellales</taxon>
        <taxon>Moraxellaceae</taxon>
        <taxon>Acinetobacter</taxon>
        <taxon>Acinetobacter calcoaceticus/baumannii complex</taxon>
    </lineage>
</organism>
<proteinExistence type="predicted"/>
<protein>
    <recommendedName>
        <fullName evidence="3">DNA polymerase III beta sliding clamp central domain-containing protein</fullName>
    </recommendedName>
</protein>
<evidence type="ECO:0000313" key="1">
    <source>
        <dbReference type="EMBL" id="USU95532.1"/>
    </source>
</evidence>
<gene>
    <name evidence="1" type="ORF">MWH18_04520</name>
</gene>
<dbReference type="EMBL" id="CP095407">
    <property type="protein sequence ID" value="USU95532.1"/>
    <property type="molecule type" value="Genomic_DNA"/>
</dbReference>
<accession>A0AAE9SBJ0</accession>
<reference evidence="1" key="1">
    <citation type="submission" date="2022-04" db="EMBL/GenBank/DDBJ databases">
        <title>Emergence of ST220 Acinetobacter pittii strain in bloodstream infection, which co-producing chromosomal NDM-1 and OXA-820 carbapenemases.</title>
        <authorList>
            <person name="Tian C."/>
            <person name="Xing M."/>
            <person name="Fu L."/>
            <person name="Xia D."/>
        </authorList>
    </citation>
    <scope>NUCLEOTIDE SEQUENCE</scope>
    <source>
        <strain evidence="1">TCM</strain>
    </source>
</reference>
<dbReference type="Gene3D" id="3.10.150.10">
    <property type="entry name" value="DNA Polymerase III, subunit A, domain 2"/>
    <property type="match status" value="1"/>
</dbReference>
<dbReference type="AlphaFoldDB" id="A0AAE9SBJ0"/>
<evidence type="ECO:0000313" key="2">
    <source>
        <dbReference type="Proteomes" id="UP001055514"/>
    </source>
</evidence>
<dbReference type="RefSeq" id="WP_126117488.1">
    <property type="nucleotide sequence ID" value="NZ_CP029610.1"/>
</dbReference>
<evidence type="ECO:0008006" key="3">
    <source>
        <dbReference type="Google" id="ProtNLM"/>
    </source>
</evidence>
<sequence>MEFIQEFGIKYSHLKAAFQFAAKLDVRFYLMGVLVKDGMIAATNGHAALICDAPEVPDVDLIIPRETVESLVKKLGNKPREDVLRLRQIDSEFWLIDWQNESFEFFRPVPGKFPDIKKVDIQKPTEPPKEFAQWDLNYISAFIKVTKILGITYPLFYPTGKNTSTYVELNDEVHGILMPIRI</sequence>